<gene>
    <name evidence="1" type="ORF">ACFQ4P_00065</name>
</gene>
<keyword evidence="2" id="KW-1185">Reference proteome</keyword>
<dbReference type="RefSeq" id="WP_203625518.1">
    <property type="nucleotide sequence ID" value="NZ_BOLQ01000001.1"/>
</dbReference>
<dbReference type="EMBL" id="JBHTOC010000001">
    <property type="protein sequence ID" value="MFD1428638.1"/>
    <property type="molecule type" value="Genomic_DNA"/>
</dbReference>
<evidence type="ECO:0008006" key="3">
    <source>
        <dbReference type="Google" id="ProtNLM"/>
    </source>
</evidence>
<proteinExistence type="predicted"/>
<evidence type="ECO:0000313" key="2">
    <source>
        <dbReference type="Proteomes" id="UP001597196"/>
    </source>
</evidence>
<protein>
    <recommendedName>
        <fullName evidence="3">Transcriptional regulator</fullName>
    </recommendedName>
</protein>
<sequence length="82" mass="9318">MAENNALRHLISDAADQLTSELYTDDKVQDRVKTWEKGTPNPSAAEQYAYLMAENRNYAEELVYRVLAKMADDGLLKTPEEP</sequence>
<evidence type="ECO:0000313" key="1">
    <source>
        <dbReference type="EMBL" id="MFD1428638.1"/>
    </source>
</evidence>
<accession>A0ABW4CDL9</accession>
<comment type="caution">
    <text evidence="1">The sequence shown here is derived from an EMBL/GenBank/DDBJ whole genome shotgun (WGS) entry which is preliminary data.</text>
</comment>
<dbReference type="Proteomes" id="UP001597196">
    <property type="component" value="Unassembled WGS sequence"/>
</dbReference>
<name>A0ABW4CDL9_9LACO</name>
<organism evidence="1 2">
    <name type="scientific">Lacticaseibacillus mingshuiensis</name>
    <dbReference type="NCBI Taxonomy" id="2799574"/>
    <lineage>
        <taxon>Bacteria</taxon>
        <taxon>Bacillati</taxon>
        <taxon>Bacillota</taxon>
        <taxon>Bacilli</taxon>
        <taxon>Lactobacillales</taxon>
        <taxon>Lactobacillaceae</taxon>
        <taxon>Lacticaseibacillus</taxon>
    </lineage>
</organism>
<reference evidence="2" key="1">
    <citation type="journal article" date="2019" name="Int. J. Syst. Evol. Microbiol.">
        <title>The Global Catalogue of Microorganisms (GCM) 10K type strain sequencing project: providing services to taxonomists for standard genome sequencing and annotation.</title>
        <authorList>
            <consortium name="The Broad Institute Genomics Platform"/>
            <consortium name="The Broad Institute Genome Sequencing Center for Infectious Disease"/>
            <person name="Wu L."/>
            <person name="Ma J."/>
        </authorList>
    </citation>
    <scope>NUCLEOTIDE SEQUENCE [LARGE SCALE GENOMIC DNA]</scope>
    <source>
        <strain evidence="2">CCM 8980</strain>
    </source>
</reference>